<keyword evidence="2" id="KW-1185">Reference proteome</keyword>
<dbReference type="PANTHER" id="PTHR45296:SF1">
    <property type="entry name" value="TRANSDUCIN_WD40 REPEAT-LIKE SUPERFAMILY PROTEIN"/>
    <property type="match status" value="1"/>
</dbReference>
<dbReference type="Proteomes" id="UP001632038">
    <property type="component" value="Unassembled WGS sequence"/>
</dbReference>
<organism evidence="1 2">
    <name type="scientific">Castilleja foliolosa</name>
    <dbReference type="NCBI Taxonomy" id="1961234"/>
    <lineage>
        <taxon>Eukaryota</taxon>
        <taxon>Viridiplantae</taxon>
        <taxon>Streptophyta</taxon>
        <taxon>Embryophyta</taxon>
        <taxon>Tracheophyta</taxon>
        <taxon>Spermatophyta</taxon>
        <taxon>Magnoliopsida</taxon>
        <taxon>eudicotyledons</taxon>
        <taxon>Gunneridae</taxon>
        <taxon>Pentapetalae</taxon>
        <taxon>asterids</taxon>
        <taxon>lamiids</taxon>
        <taxon>Lamiales</taxon>
        <taxon>Orobanchaceae</taxon>
        <taxon>Pedicularideae</taxon>
        <taxon>Castillejinae</taxon>
        <taxon>Castilleja</taxon>
    </lineage>
</organism>
<comment type="caution">
    <text evidence="1">The sequence shown here is derived from an EMBL/GenBank/DDBJ whole genome shotgun (WGS) entry which is preliminary data.</text>
</comment>
<dbReference type="SUPFAM" id="SSF50978">
    <property type="entry name" value="WD40 repeat-like"/>
    <property type="match status" value="1"/>
</dbReference>
<evidence type="ECO:0000313" key="2">
    <source>
        <dbReference type="Proteomes" id="UP001632038"/>
    </source>
</evidence>
<dbReference type="PANTHER" id="PTHR45296">
    <property type="entry name" value="TRANSDUCIN/WD40 REPEAT-LIKE SUPERFAMILY PROTEIN"/>
    <property type="match status" value="1"/>
</dbReference>
<reference evidence="2" key="1">
    <citation type="journal article" date="2024" name="IScience">
        <title>Strigolactones Initiate the Formation of Haustorium-like Structures in Castilleja.</title>
        <authorList>
            <person name="Buerger M."/>
            <person name="Peterson D."/>
            <person name="Chory J."/>
        </authorList>
    </citation>
    <scope>NUCLEOTIDE SEQUENCE [LARGE SCALE GENOMIC DNA]</scope>
</reference>
<sequence>MDGFVCKYDLRCKDVLFTIDVGNGSPISSLCFKPGNEDTIYVSAGNEVKTFDLHLMTNKNANRYQKSKKDNVKFCCKKRRYFVDSAARRSSWIGMKPANT</sequence>
<gene>
    <name evidence="1" type="ORF">CASFOL_033577</name>
</gene>
<accession>A0ABD3BZ03</accession>
<dbReference type="Gene3D" id="2.130.10.10">
    <property type="entry name" value="YVTN repeat-like/Quinoprotein amine dehydrogenase"/>
    <property type="match status" value="1"/>
</dbReference>
<evidence type="ECO:0000313" key="1">
    <source>
        <dbReference type="EMBL" id="KAL3622166.1"/>
    </source>
</evidence>
<dbReference type="InterPro" id="IPR036322">
    <property type="entry name" value="WD40_repeat_dom_sf"/>
</dbReference>
<proteinExistence type="predicted"/>
<protein>
    <submittedName>
        <fullName evidence="1">Uncharacterized protein</fullName>
    </submittedName>
</protein>
<dbReference type="AlphaFoldDB" id="A0ABD3BZ03"/>
<dbReference type="InterPro" id="IPR015943">
    <property type="entry name" value="WD40/YVTN_repeat-like_dom_sf"/>
</dbReference>
<dbReference type="EMBL" id="JAVIJP010000060">
    <property type="protein sequence ID" value="KAL3622166.1"/>
    <property type="molecule type" value="Genomic_DNA"/>
</dbReference>
<name>A0ABD3BZ03_9LAMI</name>